<name>A0A6P2BVP7_9ACTN</name>
<proteinExistence type="predicted"/>
<dbReference type="AlphaFoldDB" id="A0A6P2BVP7"/>
<evidence type="ECO:0000313" key="2">
    <source>
        <dbReference type="Proteomes" id="UP000460272"/>
    </source>
</evidence>
<sequence>MTATTTARPEAYDLAALYQEKLADLMWVERSDVTPVTVFTEEGQYTHFLVRMVGYIKPDLTAPTDQLCRTAFYQRYEIIIKRLTDLRAPFSGMPTFELTGLGGAKYWIPDGYLTDFGGMKAKIEMQFGTYR</sequence>
<dbReference type="Proteomes" id="UP000460272">
    <property type="component" value="Unassembled WGS sequence"/>
</dbReference>
<organism evidence="1 2">
    <name type="scientific">Trebonia kvetii</name>
    <dbReference type="NCBI Taxonomy" id="2480626"/>
    <lineage>
        <taxon>Bacteria</taxon>
        <taxon>Bacillati</taxon>
        <taxon>Actinomycetota</taxon>
        <taxon>Actinomycetes</taxon>
        <taxon>Streptosporangiales</taxon>
        <taxon>Treboniaceae</taxon>
        <taxon>Trebonia</taxon>
    </lineage>
</organism>
<dbReference type="EMBL" id="RPFW01000007">
    <property type="protein sequence ID" value="TVZ01283.1"/>
    <property type="molecule type" value="Genomic_DNA"/>
</dbReference>
<evidence type="ECO:0000313" key="1">
    <source>
        <dbReference type="EMBL" id="TVZ01283.1"/>
    </source>
</evidence>
<reference evidence="1 2" key="1">
    <citation type="submission" date="2018-11" db="EMBL/GenBank/DDBJ databases">
        <title>Trebonia kvetii gen.nov., sp.nov., a novel acidophilic actinobacterium, and proposal of the new actinobacterial family Treboniaceae fam. nov.</title>
        <authorList>
            <person name="Rapoport D."/>
            <person name="Sagova-Mareckova M."/>
            <person name="Sedlacek I."/>
            <person name="Provaznik J."/>
            <person name="Kralova S."/>
            <person name="Pavlinic D."/>
            <person name="Benes V."/>
            <person name="Kopecky J."/>
        </authorList>
    </citation>
    <scope>NUCLEOTIDE SEQUENCE [LARGE SCALE GENOMIC DNA]</scope>
    <source>
        <strain evidence="1 2">15Tr583</strain>
    </source>
</reference>
<gene>
    <name evidence="1" type="ORF">EAS64_33940</name>
</gene>
<protein>
    <submittedName>
        <fullName evidence="1">Uncharacterized protein</fullName>
    </submittedName>
</protein>
<dbReference type="RefSeq" id="WP_145859717.1">
    <property type="nucleotide sequence ID" value="NZ_RPFW01000007.1"/>
</dbReference>
<keyword evidence="2" id="KW-1185">Reference proteome</keyword>
<comment type="caution">
    <text evidence="1">The sequence shown here is derived from an EMBL/GenBank/DDBJ whole genome shotgun (WGS) entry which is preliminary data.</text>
</comment>
<accession>A0A6P2BVP7</accession>